<dbReference type="SUPFAM" id="SSF56176">
    <property type="entry name" value="FAD-binding/transporter-associated domain-like"/>
    <property type="match status" value="1"/>
</dbReference>
<dbReference type="PANTHER" id="PTHR22777:SF32">
    <property type="entry name" value="UPF0053 INNER MEMBRANE PROTEIN YFJD"/>
    <property type="match status" value="1"/>
</dbReference>
<evidence type="ECO:0000256" key="5">
    <source>
        <dbReference type="ARBA" id="ARBA00023122"/>
    </source>
</evidence>
<sequence>MDGPSWTWMLIVCTPAFLVHVVAIALTKALQSYSRSRLEELTEARGRPGRADEVDHLDSRTERAAEVVAVASGLLLAAAAGVYLDRQVSAAGFAMVVLATALLGVATYVTSGVLGAYFAESLIDRLWPAARLIRAVALPATAAAAGLERAVEWYSGGDEGRPRPASVEVEVPGDLEDDEDLEPELPEQARDLMGNVVELTRTVVSEIMQPRTAIVMLPSTVTAQEAAQTFRTTGRSRIPLYGRNRDDVVGMLLVKDLLDRMVAAAPGEVVVPSRIAREAYYVPETKNAFQLLEDLRFRRAPMAVVLDEYGGVAGLVTMEDLVEQLVGPIHDEHDAPTADDPVVPLGDSTFEVSAGVELTELNERFGVHLPTDEEYQTVGGLALHALGRLPEPGASFRRDGIEFTVLAVGDRSIRRIKIDLEPAPEKAHGANP</sequence>
<dbReference type="Gene3D" id="3.10.580.10">
    <property type="entry name" value="CBS-domain"/>
    <property type="match status" value="1"/>
</dbReference>
<evidence type="ECO:0000256" key="4">
    <source>
        <dbReference type="ARBA" id="ARBA00022737"/>
    </source>
</evidence>
<keyword evidence="7" id="KW-0472">Membrane</keyword>
<dbReference type="InterPro" id="IPR016169">
    <property type="entry name" value="FAD-bd_PCMH_sub2"/>
</dbReference>
<feature type="transmembrane region" description="Helical" evidence="7">
    <location>
        <begin position="90"/>
        <end position="118"/>
    </location>
</feature>
<keyword evidence="7" id="KW-0812">Transmembrane</keyword>
<evidence type="ECO:0000256" key="6">
    <source>
        <dbReference type="PROSITE-ProRule" id="PRU00703"/>
    </source>
</evidence>
<dbReference type="Pfam" id="PF03471">
    <property type="entry name" value="CorC_HlyC"/>
    <property type="match status" value="1"/>
</dbReference>
<dbReference type="Proteomes" id="UP001216907">
    <property type="component" value="Unassembled WGS sequence"/>
</dbReference>
<dbReference type="PROSITE" id="PS51371">
    <property type="entry name" value="CBS"/>
    <property type="match status" value="2"/>
</dbReference>
<dbReference type="InterPro" id="IPR036318">
    <property type="entry name" value="FAD-bd_PCMH-like_sf"/>
</dbReference>
<evidence type="ECO:0000259" key="8">
    <source>
        <dbReference type="PROSITE" id="PS51371"/>
    </source>
</evidence>
<reference evidence="9 10" key="1">
    <citation type="submission" date="2023-03" db="EMBL/GenBank/DDBJ databases">
        <title>Paludisphaera mucosa sp. nov. a novel planctomycete from northern fen.</title>
        <authorList>
            <person name="Ivanova A."/>
        </authorList>
    </citation>
    <scope>NUCLEOTIDE SEQUENCE [LARGE SCALE GENOMIC DNA]</scope>
    <source>
        <strain evidence="9 10">Pla2</strain>
    </source>
</reference>
<dbReference type="PANTHER" id="PTHR22777">
    <property type="entry name" value="HEMOLYSIN-RELATED"/>
    <property type="match status" value="1"/>
</dbReference>
<accession>A0ABT6FG55</accession>
<comment type="subcellular location">
    <subcellularLocation>
        <location evidence="1">Cell membrane</location>
        <topology evidence="1">Multi-pass membrane protein</topology>
    </subcellularLocation>
</comment>
<evidence type="ECO:0000313" key="9">
    <source>
        <dbReference type="EMBL" id="MDG3006561.1"/>
    </source>
</evidence>
<comment type="similarity">
    <text evidence="2">Belongs to the UPF0053 family.</text>
</comment>
<organism evidence="9 10">
    <name type="scientific">Paludisphaera mucosa</name>
    <dbReference type="NCBI Taxonomy" id="3030827"/>
    <lineage>
        <taxon>Bacteria</taxon>
        <taxon>Pseudomonadati</taxon>
        <taxon>Planctomycetota</taxon>
        <taxon>Planctomycetia</taxon>
        <taxon>Isosphaerales</taxon>
        <taxon>Isosphaeraceae</taxon>
        <taxon>Paludisphaera</taxon>
    </lineage>
</organism>
<feature type="transmembrane region" description="Helical" evidence="7">
    <location>
        <begin position="6"/>
        <end position="27"/>
    </location>
</feature>
<keyword evidence="5 6" id="KW-0129">CBS domain</keyword>
<dbReference type="InterPro" id="IPR000644">
    <property type="entry name" value="CBS_dom"/>
</dbReference>
<dbReference type="CDD" id="cd04590">
    <property type="entry name" value="CBS_pair_CorC_HlyC_assoc"/>
    <property type="match status" value="1"/>
</dbReference>
<feature type="domain" description="CBS" evidence="8">
    <location>
        <begin position="208"/>
        <end position="269"/>
    </location>
</feature>
<gene>
    <name evidence="9" type="ORF">PZE19_22550</name>
</gene>
<evidence type="ECO:0000256" key="1">
    <source>
        <dbReference type="ARBA" id="ARBA00004651"/>
    </source>
</evidence>
<keyword evidence="4" id="KW-0677">Repeat</keyword>
<dbReference type="RefSeq" id="WP_277862857.1">
    <property type="nucleotide sequence ID" value="NZ_JARRAG010000002.1"/>
</dbReference>
<feature type="domain" description="CBS" evidence="8">
    <location>
        <begin position="275"/>
        <end position="332"/>
    </location>
</feature>
<dbReference type="InterPro" id="IPR005170">
    <property type="entry name" value="Transptr-assoc_dom"/>
</dbReference>
<dbReference type="EMBL" id="JARRAG010000002">
    <property type="protein sequence ID" value="MDG3006561.1"/>
    <property type="molecule type" value="Genomic_DNA"/>
</dbReference>
<evidence type="ECO:0000256" key="2">
    <source>
        <dbReference type="ARBA" id="ARBA00006337"/>
    </source>
</evidence>
<dbReference type="Pfam" id="PF00571">
    <property type="entry name" value="CBS"/>
    <property type="match status" value="2"/>
</dbReference>
<keyword evidence="7" id="KW-1133">Transmembrane helix</keyword>
<evidence type="ECO:0000313" key="10">
    <source>
        <dbReference type="Proteomes" id="UP001216907"/>
    </source>
</evidence>
<dbReference type="Gene3D" id="3.30.465.10">
    <property type="match status" value="1"/>
</dbReference>
<keyword evidence="3" id="KW-1003">Cell membrane</keyword>
<keyword evidence="10" id="KW-1185">Reference proteome</keyword>
<proteinExistence type="inferred from homology"/>
<comment type="caution">
    <text evidence="9">The sequence shown here is derived from an EMBL/GenBank/DDBJ whole genome shotgun (WGS) entry which is preliminary data.</text>
</comment>
<name>A0ABT6FG55_9BACT</name>
<evidence type="ECO:0000256" key="7">
    <source>
        <dbReference type="SAM" id="Phobius"/>
    </source>
</evidence>
<protein>
    <submittedName>
        <fullName evidence="9">Hemolysin family protein</fullName>
    </submittedName>
</protein>
<dbReference type="InterPro" id="IPR044751">
    <property type="entry name" value="Ion_transp-like_CBS"/>
</dbReference>
<dbReference type="SUPFAM" id="SSF54631">
    <property type="entry name" value="CBS-domain pair"/>
    <property type="match status" value="1"/>
</dbReference>
<dbReference type="InterPro" id="IPR046342">
    <property type="entry name" value="CBS_dom_sf"/>
</dbReference>
<dbReference type="SMART" id="SM01091">
    <property type="entry name" value="CorC_HlyC"/>
    <property type="match status" value="1"/>
</dbReference>
<evidence type="ECO:0000256" key="3">
    <source>
        <dbReference type="ARBA" id="ARBA00022475"/>
    </source>
</evidence>